<feature type="compositionally biased region" description="Low complexity" evidence="1">
    <location>
        <begin position="562"/>
        <end position="572"/>
    </location>
</feature>
<accession>B1VR10</accession>
<dbReference type="AlphaFoldDB" id="B1VR10"/>
<evidence type="ECO:0000313" key="4">
    <source>
        <dbReference type="Proteomes" id="UP000001685"/>
    </source>
</evidence>
<feature type="transmembrane region" description="Helical" evidence="2">
    <location>
        <begin position="415"/>
        <end position="439"/>
    </location>
</feature>
<keyword evidence="2" id="KW-0472">Membrane</keyword>
<dbReference type="Proteomes" id="UP000001685">
    <property type="component" value="Chromosome"/>
</dbReference>
<keyword evidence="2" id="KW-1133">Transmembrane helix</keyword>
<dbReference type="PATRIC" id="fig|455632.4.peg.3903"/>
<feature type="region of interest" description="Disordered" evidence="1">
    <location>
        <begin position="224"/>
        <end position="243"/>
    </location>
</feature>
<evidence type="ECO:0000256" key="2">
    <source>
        <dbReference type="SAM" id="Phobius"/>
    </source>
</evidence>
<organism evidence="3 4">
    <name type="scientific">Streptomyces griseus subsp. griseus (strain JCM 4626 / CBS 651.72 / NBRC 13350 / KCC S-0626 / ISP 5235)</name>
    <dbReference type="NCBI Taxonomy" id="455632"/>
    <lineage>
        <taxon>Bacteria</taxon>
        <taxon>Bacillati</taxon>
        <taxon>Actinomycetota</taxon>
        <taxon>Actinomycetes</taxon>
        <taxon>Kitasatosporales</taxon>
        <taxon>Streptomycetaceae</taxon>
        <taxon>Streptomyces</taxon>
    </lineage>
</organism>
<gene>
    <name evidence="3" type="ordered locus">SGR_3832</name>
</gene>
<protein>
    <submittedName>
        <fullName evidence="3">Uncharacterized protein</fullName>
    </submittedName>
</protein>
<feature type="region of interest" description="Disordered" evidence="1">
    <location>
        <begin position="562"/>
        <end position="674"/>
    </location>
</feature>
<feature type="compositionally biased region" description="Basic and acidic residues" evidence="1">
    <location>
        <begin position="873"/>
        <end position="893"/>
    </location>
</feature>
<keyword evidence="2" id="KW-0812">Transmembrane</keyword>
<dbReference type="eggNOG" id="ENOG50332E2">
    <property type="taxonomic scope" value="Bacteria"/>
</dbReference>
<reference evidence="4" key="1">
    <citation type="journal article" date="2008" name="J. Bacteriol.">
        <title>Genome sequence of the streptomycin-producing microorganism Streptomyces griseus IFO 13350.</title>
        <authorList>
            <person name="Ohnishi Y."/>
            <person name="Ishikawa J."/>
            <person name="Hara H."/>
            <person name="Suzuki H."/>
            <person name="Ikenoya M."/>
            <person name="Ikeda H."/>
            <person name="Yamashita A."/>
            <person name="Hattori M."/>
            <person name="Horinouchi S."/>
        </authorList>
    </citation>
    <scope>NUCLEOTIDE SEQUENCE [LARGE SCALE GENOMIC DNA]</scope>
    <source>
        <strain evidence="4">JCM 4626 / NBRC 13350</strain>
    </source>
</reference>
<dbReference type="EMBL" id="AP009493">
    <property type="protein sequence ID" value="BAG20661.1"/>
    <property type="molecule type" value="Genomic_DNA"/>
</dbReference>
<evidence type="ECO:0000313" key="3">
    <source>
        <dbReference type="EMBL" id="BAG20661.1"/>
    </source>
</evidence>
<feature type="compositionally biased region" description="Basic and acidic residues" evidence="1">
    <location>
        <begin position="226"/>
        <end position="237"/>
    </location>
</feature>
<feature type="transmembrane region" description="Helical" evidence="2">
    <location>
        <begin position="451"/>
        <end position="471"/>
    </location>
</feature>
<feature type="compositionally biased region" description="Basic and acidic residues" evidence="1">
    <location>
        <begin position="618"/>
        <end position="645"/>
    </location>
</feature>
<dbReference type="HOGENOM" id="CLU_327025_0_0_11"/>
<feature type="region of interest" description="Disordered" evidence="1">
    <location>
        <begin position="863"/>
        <end position="893"/>
    </location>
</feature>
<feature type="compositionally biased region" description="Acidic residues" evidence="1">
    <location>
        <begin position="595"/>
        <end position="608"/>
    </location>
</feature>
<dbReference type="KEGG" id="sgr:SGR_3832"/>
<dbReference type="RefSeq" id="WP_012380173.1">
    <property type="nucleotide sequence ID" value="NC_010572.1"/>
</dbReference>
<name>B1VR10_STRGG</name>
<feature type="compositionally biased region" description="Low complexity" evidence="1">
    <location>
        <begin position="656"/>
        <end position="669"/>
    </location>
</feature>
<evidence type="ECO:0000256" key="1">
    <source>
        <dbReference type="SAM" id="MobiDB-lite"/>
    </source>
</evidence>
<sequence>MTSPEDTTAVVRLDLRAGAAALATPQAVRDRVAEQLGRAGLPEPDYPLFLVTDTPAGLTDHQLPYELISGYRAVGEVRILVLLVGSSPGSYADGEEAYLPDRRLVRPTTLRAATTGLVWAGDLRSARTALDRPEPDDPAALAVLVDLLSVPDVFVRVLEGLRKLPDSVAAPGVRLLEQDLPTEVRDRAWRDALTRFAGEDSGAGDPVDTVPDAQLPDPLRALLTGRDGRGPGHRRPDGPANLAHRTCAESLDRADEDLVALRSFPGLLHPARRDALEADLLQAREDLGGFRALVERALQGGGGAAAPTAETAARLGALGLRVPPADRAGERVGEGLRELAGRLLGSGLALRSVAQHFTALAGRVEPVPGTALLHRLADHSEESVTRGSATEYAAPPRTPGTVLLMAGAAGLLGGLWQWPAVLAALLVPVLFVVVALLGANRLRTDRRTARWPVGPRVAAVAGAAVGAAVAYAVDPPLWLGGTGLLVGLGLTAEAVRRLWRDAADSWAAGRGTTALRDALDGLDGLLAELVREHWAAEERLYCADAARSVAGMLRATAAAADAQAAPEPLAPAGTGGAGPYEDDDWLSAPSALETPESDTGDGGADDGDWAAAYAWDNTPDRTGDHEADRYDDRDGDRYDDRDRTGYDAGPGPYGTPSPAAYPAGPDDAPWGSGDGDRAPRWLDREIGEGGPDLVATLAGDLRNTAMAAMAPYWGAVERGQAGALALSRTEERVRELLSAARHHLWRYGVLAPPPYPADHRARTTAAGLLGTDSLRVAELVGREADRGAVVQLSSPEQGALLSRDPEAALWIRFAPGTLQGEIEAAWRKSGSPPAEEALWTSSGRYAGLIRLTPLRMGVVDTVLPRQSTGGGPRADDDRAEPSVHAEFREDDRW</sequence>
<proteinExistence type="predicted"/>